<sequence length="79" mass="9172">MDRKPSTKIKAPRYRQACPRQPMNRELWRGLFEEARSLHGRPLEGLTSVDDGRAWFQIAGDATPYSVLLSEDELKMFHL</sequence>
<dbReference type="Proteomes" id="UP000516126">
    <property type="component" value="Segment"/>
</dbReference>
<name>A0A7G9UT22_9CAUD</name>
<keyword evidence="2" id="KW-1185">Reference proteome</keyword>
<dbReference type="EMBL" id="MT664984">
    <property type="protein sequence ID" value="QNN97177.1"/>
    <property type="molecule type" value="Genomic_DNA"/>
</dbReference>
<evidence type="ECO:0000313" key="2">
    <source>
        <dbReference type="Proteomes" id="UP000516126"/>
    </source>
</evidence>
<protein>
    <submittedName>
        <fullName evidence="1">Uncharacterized protein</fullName>
    </submittedName>
</protein>
<evidence type="ECO:0000313" key="1">
    <source>
        <dbReference type="EMBL" id="QNN97177.1"/>
    </source>
</evidence>
<accession>A0A7G9UT22</accession>
<dbReference type="KEGG" id="vg:79586289"/>
<organism evidence="1 2">
    <name type="scientific">Xanthomonas phage Xp12</name>
    <dbReference type="NCBI Taxonomy" id="2746072"/>
    <lineage>
        <taxon>Viruses</taxon>
        <taxon>Duplodnaviria</taxon>
        <taxon>Heunggongvirae</taxon>
        <taxon>Uroviricota</taxon>
        <taxon>Caudoviricetes</taxon>
        <taxon>Mesyanzhinovviridae</taxon>
        <taxon>Bradleyvirinae</taxon>
        <taxon>Bosavirus</taxon>
        <taxon>Bosavirus Xp12</taxon>
    </lineage>
</organism>
<dbReference type="GeneID" id="79586289"/>
<dbReference type="RefSeq" id="YP_010738907.1">
    <property type="nucleotide sequence ID" value="NC_073033.1"/>
</dbReference>
<proteinExistence type="predicted"/>
<reference evidence="1 2" key="1">
    <citation type="submission" date="2020-06" db="EMBL/GenBank/DDBJ databases">
        <authorList>
            <person name="Tamanaha E."/>
            <person name="Walsh S.E."/>
            <person name="Anton B.P."/>
            <person name="Fomenkov A."/>
            <person name="Xu S.-Y."/>
            <person name="Weigele P.R."/>
        </authorList>
    </citation>
    <scope>NUCLEOTIDE SEQUENCE [LARGE SCALE GENOMIC DNA]</scope>
</reference>